<sequence length="270" mass="31586">MKIELQQSSFLQKEINEPYYYILMFDGEAVFSVDLTNYECKGKCLLFLTPYQLLQWKSSTVTFINALSFHGDFYCIEYHKKEVACNGILFNDIYSEPFVTVSDFIYEEIMSIMERMKRVEDSEQDYDNSILKSYLQVILALSSKEKQLKMSPQIQESIGNADILKFQHLLDTHFLEAKEVAFYASKYNLSVNTFSKRIKKHFGKSPSQLIQDRIVLEAKKLLHLTTKTIKEIADDLNFEDEFYFSRYFKKSVGISPKEFRKEVGISIVAK</sequence>
<dbReference type="Gene3D" id="1.10.10.60">
    <property type="entry name" value="Homeodomain-like"/>
    <property type="match status" value="1"/>
</dbReference>
<reference evidence="5 6" key="1">
    <citation type="submission" date="2014-12" db="EMBL/GenBank/DDBJ databases">
        <title>Genome sequence of Flavobacterium anhuiense RCM74.</title>
        <authorList>
            <person name="Kim J.F."/>
            <person name="Song J.Y."/>
            <person name="Kwak M.-J."/>
            <person name="Lee S.-W."/>
        </authorList>
    </citation>
    <scope>NUCLEOTIDE SEQUENCE [LARGE SCALE GENOMIC DNA]</scope>
    <source>
        <strain evidence="5 6">RCM74</strain>
    </source>
</reference>
<name>A0A444VZV5_9FLAO</name>
<evidence type="ECO:0000313" key="5">
    <source>
        <dbReference type="EMBL" id="RYJ39006.1"/>
    </source>
</evidence>
<organism evidence="5 6">
    <name type="scientific">Flavobacterium anhuiense</name>
    <dbReference type="NCBI Taxonomy" id="459526"/>
    <lineage>
        <taxon>Bacteria</taxon>
        <taxon>Pseudomonadati</taxon>
        <taxon>Bacteroidota</taxon>
        <taxon>Flavobacteriia</taxon>
        <taxon>Flavobacteriales</taxon>
        <taxon>Flavobacteriaceae</taxon>
        <taxon>Flavobacterium</taxon>
    </lineage>
</organism>
<keyword evidence="3" id="KW-0804">Transcription</keyword>
<protein>
    <submittedName>
        <fullName evidence="5">AraC family transcriptional regulator</fullName>
    </submittedName>
</protein>
<evidence type="ECO:0000256" key="3">
    <source>
        <dbReference type="ARBA" id="ARBA00023163"/>
    </source>
</evidence>
<dbReference type="GO" id="GO:0003700">
    <property type="term" value="F:DNA-binding transcription factor activity"/>
    <property type="evidence" value="ECO:0007669"/>
    <property type="project" value="InterPro"/>
</dbReference>
<dbReference type="InterPro" id="IPR009057">
    <property type="entry name" value="Homeodomain-like_sf"/>
</dbReference>
<evidence type="ECO:0000259" key="4">
    <source>
        <dbReference type="PROSITE" id="PS01124"/>
    </source>
</evidence>
<dbReference type="OrthoDB" id="2666928at2"/>
<feature type="domain" description="HTH araC/xylS-type" evidence="4">
    <location>
        <begin position="164"/>
        <end position="262"/>
    </location>
</feature>
<dbReference type="PANTHER" id="PTHR43280:SF32">
    <property type="entry name" value="TRANSCRIPTIONAL REGULATORY PROTEIN"/>
    <property type="match status" value="1"/>
</dbReference>
<dbReference type="InterPro" id="IPR020449">
    <property type="entry name" value="Tscrpt_reg_AraC-type_HTH"/>
</dbReference>
<proteinExistence type="predicted"/>
<evidence type="ECO:0000256" key="1">
    <source>
        <dbReference type="ARBA" id="ARBA00023015"/>
    </source>
</evidence>
<gene>
    <name evidence="5" type="ORF">NU08_1844</name>
</gene>
<dbReference type="PRINTS" id="PR00032">
    <property type="entry name" value="HTHARAC"/>
</dbReference>
<dbReference type="Pfam" id="PF12833">
    <property type="entry name" value="HTH_18"/>
    <property type="match status" value="1"/>
</dbReference>
<keyword evidence="2" id="KW-0238">DNA-binding</keyword>
<dbReference type="PROSITE" id="PS01124">
    <property type="entry name" value="HTH_ARAC_FAMILY_2"/>
    <property type="match status" value="1"/>
</dbReference>
<dbReference type="RefSeq" id="WP_129746786.1">
    <property type="nucleotide sequence ID" value="NZ_JUIV01000005.1"/>
</dbReference>
<comment type="caution">
    <text evidence="5">The sequence shown here is derived from an EMBL/GenBank/DDBJ whole genome shotgun (WGS) entry which is preliminary data.</text>
</comment>
<dbReference type="SMART" id="SM00342">
    <property type="entry name" value="HTH_ARAC"/>
    <property type="match status" value="1"/>
</dbReference>
<dbReference type="Proteomes" id="UP000290433">
    <property type="component" value="Unassembled WGS sequence"/>
</dbReference>
<dbReference type="AlphaFoldDB" id="A0A444VZV5"/>
<evidence type="ECO:0000256" key="2">
    <source>
        <dbReference type="ARBA" id="ARBA00023125"/>
    </source>
</evidence>
<dbReference type="PANTHER" id="PTHR43280">
    <property type="entry name" value="ARAC-FAMILY TRANSCRIPTIONAL REGULATOR"/>
    <property type="match status" value="1"/>
</dbReference>
<evidence type="ECO:0000313" key="6">
    <source>
        <dbReference type="Proteomes" id="UP000290433"/>
    </source>
</evidence>
<dbReference type="EMBL" id="JUIV01000005">
    <property type="protein sequence ID" value="RYJ39006.1"/>
    <property type="molecule type" value="Genomic_DNA"/>
</dbReference>
<dbReference type="SUPFAM" id="SSF46689">
    <property type="entry name" value="Homeodomain-like"/>
    <property type="match status" value="1"/>
</dbReference>
<keyword evidence="1" id="KW-0805">Transcription regulation</keyword>
<dbReference type="GO" id="GO:0043565">
    <property type="term" value="F:sequence-specific DNA binding"/>
    <property type="evidence" value="ECO:0007669"/>
    <property type="project" value="InterPro"/>
</dbReference>
<dbReference type="InterPro" id="IPR018060">
    <property type="entry name" value="HTH_AraC"/>
</dbReference>
<accession>A0A444VZV5</accession>